<sequence>MAPLPLRGIGSYSDPADKLFDFIRTTLASAIEKIRTMQHRLIFLTPVALWIRHFLRFNRHSTICSFEKRRIAAFHF</sequence>
<comment type="caution">
    <text evidence="1">The sequence shown here is derived from an EMBL/GenBank/DDBJ whole genome shotgun (WGS) entry which is preliminary data.</text>
</comment>
<dbReference type="PATRIC" id="fig|908627.4.peg.7191"/>
<name>A0A0J1CP75_9BURK</name>
<evidence type="ECO:0000313" key="1">
    <source>
        <dbReference type="EMBL" id="KLU22126.1"/>
    </source>
</evidence>
<dbReference type="AlphaFoldDB" id="A0A0J1CP75"/>
<accession>A0A0J1CP75</accession>
<proteinExistence type="predicted"/>
<organism evidence="1 2">
    <name type="scientific">Caballeronia mineralivorans PML1(12)</name>
    <dbReference type="NCBI Taxonomy" id="908627"/>
    <lineage>
        <taxon>Bacteria</taxon>
        <taxon>Pseudomonadati</taxon>
        <taxon>Pseudomonadota</taxon>
        <taxon>Betaproteobacteria</taxon>
        <taxon>Burkholderiales</taxon>
        <taxon>Burkholderiaceae</taxon>
        <taxon>Caballeronia</taxon>
    </lineage>
</organism>
<dbReference type="Proteomes" id="UP000035963">
    <property type="component" value="Unassembled WGS sequence"/>
</dbReference>
<evidence type="ECO:0000313" key="2">
    <source>
        <dbReference type="Proteomes" id="UP000035963"/>
    </source>
</evidence>
<reference evidence="1 2" key="1">
    <citation type="journal article" date="2015" name="Genome Announc.">
        <title>Draft Genome Sequence of Burkholderia sp. Strain PML1(12), an Ectomycorrhizosphere-Inhabiting Bacterium with Effective Mineral-Weathering Ability.</title>
        <authorList>
            <person name="Uroz S."/>
            <person name="Oger P."/>
        </authorList>
    </citation>
    <scope>NUCLEOTIDE SEQUENCE [LARGE SCALE GENOMIC DNA]</scope>
    <source>
        <strain evidence="2">PML1(12)</strain>
    </source>
</reference>
<protein>
    <submittedName>
        <fullName evidence="1">Uncharacterized protein</fullName>
    </submittedName>
</protein>
<gene>
    <name evidence="1" type="ORF">EOS_32230</name>
</gene>
<keyword evidence="2" id="KW-1185">Reference proteome</keyword>
<dbReference type="EMBL" id="AEJF01000188">
    <property type="protein sequence ID" value="KLU22126.1"/>
    <property type="molecule type" value="Genomic_DNA"/>
</dbReference>